<dbReference type="Proteomes" id="UP001279410">
    <property type="component" value="Unassembled WGS sequence"/>
</dbReference>
<reference evidence="2" key="1">
    <citation type="submission" date="2022-08" db="EMBL/GenBank/DDBJ databases">
        <title>Genome sequencing of akame (Lates japonicus).</title>
        <authorList>
            <person name="Hashiguchi Y."/>
            <person name="Takahashi H."/>
        </authorList>
    </citation>
    <scope>NUCLEOTIDE SEQUENCE</scope>
    <source>
        <strain evidence="2">Kochi</strain>
    </source>
</reference>
<organism evidence="2 3">
    <name type="scientific">Lates japonicus</name>
    <name type="common">Japanese lates</name>
    <dbReference type="NCBI Taxonomy" id="270547"/>
    <lineage>
        <taxon>Eukaryota</taxon>
        <taxon>Metazoa</taxon>
        <taxon>Chordata</taxon>
        <taxon>Craniata</taxon>
        <taxon>Vertebrata</taxon>
        <taxon>Euteleostomi</taxon>
        <taxon>Actinopterygii</taxon>
        <taxon>Neopterygii</taxon>
        <taxon>Teleostei</taxon>
        <taxon>Neoteleostei</taxon>
        <taxon>Acanthomorphata</taxon>
        <taxon>Carangaria</taxon>
        <taxon>Carangaria incertae sedis</taxon>
        <taxon>Centropomidae</taxon>
        <taxon>Lates</taxon>
    </lineage>
</organism>
<name>A0AAD3NA49_LATJO</name>
<evidence type="ECO:0000256" key="1">
    <source>
        <dbReference type="SAM" id="MobiDB-lite"/>
    </source>
</evidence>
<feature type="region of interest" description="Disordered" evidence="1">
    <location>
        <begin position="1"/>
        <end position="21"/>
    </location>
</feature>
<gene>
    <name evidence="2" type="ORF">AKAME5_002041400</name>
</gene>
<protein>
    <submittedName>
        <fullName evidence="2">Cerebellar degeneration-related protein 2</fullName>
    </submittedName>
</protein>
<keyword evidence="3" id="KW-1185">Reference proteome</keyword>
<evidence type="ECO:0000313" key="3">
    <source>
        <dbReference type="Proteomes" id="UP001279410"/>
    </source>
</evidence>
<accession>A0AAD3NA49</accession>
<feature type="region of interest" description="Disordered" evidence="1">
    <location>
        <begin position="150"/>
        <end position="261"/>
    </location>
</feature>
<feature type="compositionally biased region" description="Basic and acidic residues" evidence="1">
    <location>
        <begin position="155"/>
        <end position="168"/>
    </location>
</feature>
<comment type="caution">
    <text evidence="2">The sequence shown here is derived from an EMBL/GenBank/DDBJ whole genome shotgun (WGS) entry which is preliminary data.</text>
</comment>
<dbReference type="EMBL" id="BRZM01000169">
    <property type="protein sequence ID" value="GLD69101.1"/>
    <property type="molecule type" value="Genomic_DNA"/>
</dbReference>
<sequence>MSWSRPSADASCPGAAAGDGVPDQQVDLLRQMSDQHAVYEREHDTWESGANGRLVQDVAWPNRRSQVSLSIDTAAEHRGGCKREAELTASENRGLEQRLAYPTDGCWAKQKELEPRLSSLRLCGPRLDCTKCRRPDSCCCLIILSLGKPSPGRKATQEKAENDEEQRRSMGRGPNSDSVLNDKPEPRDSPRRPDILVVPLQASGPPPPVQLSRSARPASGLEGGQQPEYKGSLQEIFCIQKTKRTSARTSVSQDGDSQGSG</sequence>
<evidence type="ECO:0000313" key="2">
    <source>
        <dbReference type="EMBL" id="GLD69101.1"/>
    </source>
</evidence>
<feature type="compositionally biased region" description="Basic and acidic residues" evidence="1">
    <location>
        <begin position="180"/>
        <end position="194"/>
    </location>
</feature>
<feature type="compositionally biased region" description="Low complexity" evidence="1">
    <location>
        <begin position="252"/>
        <end position="261"/>
    </location>
</feature>
<dbReference type="AlphaFoldDB" id="A0AAD3NA49"/>
<proteinExistence type="predicted"/>